<evidence type="ECO:0000313" key="1">
    <source>
        <dbReference type="EMBL" id="MBA0084814.1"/>
    </source>
</evidence>
<gene>
    <name evidence="1" type="ORF">HRJ53_07455</name>
</gene>
<dbReference type="Proteomes" id="UP000567293">
    <property type="component" value="Unassembled WGS sequence"/>
</dbReference>
<reference evidence="1" key="1">
    <citation type="submission" date="2020-06" db="EMBL/GenBank/DDBJ databases">
        <title>Legume-microbial interactions unlock mineral nutrients during tropical forest succession.</title>
        <authorList>
            <person name="Epihov D.Z."/>
        </authorList>
    </citation>
    <scope>NUCLEOTIDE SEQUENCE [LARGE SCALE GENOMIC DNA]</scope>
    <source>
        <strain evidence="1">Pan2503</strain>
    </source>
</reference>
<name>A0A7V8NNV9_9BACT</name>
<sequence length="72" mass="7854">MDKAVHIVKVNGVTGFDSLTTLPSKNVQVTYTVGDHGPFVLVTPEKEFTPEYVDAETAKRANQLRALGLIPQ</sequence>
<dbReference type="AlphaFoldDB" id="A0A7V8NNV9"/>
<organism evidence="1 2">
    <name type="scientific">Candidatus Acidiferrum panamense</name>
    <dbReference type="NCBI Taxonomy" id="2741543"/>
    <lineage>
        <taxon>Bacteria</taxon>
        <taxon>Pseudomonadati</taxon>
        <taxon>Acidobacteriota</taxon>
        <taxon>Terriglobia</taxon>
        <taxon>Candidatus Acidiferrales</taxon>
        <taxon>Candidatus Acidiferrum</taxon>
    </lineage>
</organism>
<comment type="caution">
    <text evidence="1">The sequence shown here is derived from an EMBL/GenBank/DDBJ whole genome shotgun (WGS) entry which is preliminary data.</text>
</comment>
<evidence type="ECO:0000313" key="2">
    <source>
        <dbReference type="Proteomes" id="UP000567293"/>
    </source>
</evidence>
<proteinExistence type="predicted"/>
<dbReference type="EMBL" id="JACDQQ010000729">
    <property type="protein sequence ID" value="MBA0084814.1"/>
    <property type="molecule type" value="Genomic_DNA"/>
</dbReference>
<keyword evidence="2" id="KW-1185">Reference proteome</keyword>
<accession>A0A7V8NNV9</accession>
<protein>
    <submittedName>
        <fullName evidence="1">Uncharacterized protein</fullName>
    </submittedName>
</protein>